<feature type="transmembrane region" description="Helical" evidence="2">
    <location>
        <begin position="17"/>
        <end position="37"/>
    </location>
</feature>
<dbReference type="OrthoDB" id="270764at2157"/>
<sequence length="467" mass="50101">MVDPHQKTRLKVTVDEYFTVLVLTFVLVAAVGGWVSYTTVAAPGTTEERYVKGSWQATGEFNHSATVQRDTPLLREGNVHVNETVYLTEGTPALAGTFAFQFGGAPGNATVTTESTLVNYAYHEGLKTRLWETEASIGSKKEQVQAGEPVSSNFTVDVGAIRDGINRIESVHESTVKQGDVRTAVDIDVTVEGTVANQPVEQTYTYTLPINSTDGYYVVLPPKKDDEQYNVMGQRTVTDTPSTFAVLGSLTLFFAPLAALGCLYYGRENDWFTVSSEARAVAQREKVRSEFDDWISTGTVNDDDRMIVEIDSLEDLVDVAIDADRRVVVDSETHTYVVLDDDVRYQFVPDWADSLGDDPANTAKETDDGDTTDCKDETGDIDATSDGGTHDDTSGDGGTHDDTSGDGGTHDDTSGDGGTHDDTSGDGGTHDDTSGDGGTHDDTSSNGVDGATNDQEAPDTTADDTDA</sequence>
<dbReference type="AlphaFoldDB" id="A0A7D5KEB4"/>
<keyword evidence="2" id="KW-1133">Transmembrane helix</keyword>
<protein>
    <recommendedName>
        <fullName evidence="5">DUF5305 domain-containing protein</fullName>
    </recommendedName>
</protein>
<evidence type="ECO:0000313" key="4">
    <source>
        <dbReference type="Proteomes" id="UP000509241"/>
    </source>
</evidence>
<accession>A0A7D5KEB4</accession>
<dbReference type="Proteomes" id="UP000509241">
    <property type="component" value="Chromosome"/>
</dbReference>
<evidence type="ECO:0008006" key="5">
    <source>
        <dbReference type="Google" id="ProtNLM"/>
    </source>
</evidence>
<reference evidence="3 4" key="1">
    <citation type="submission" date="2020-07" db="EMBL/GenBank/DDBJ databases">
        <authorList>
            <person name="Cui H."/>
        </authorList>
    </citation>
    <scope>NUCLEOTIDE SEQUENCE [LARGE SCALE GENOMIC DNA]</scope>
    <source>
        <strain evidence="3 4">YPL8</strain>
    </source>
</reference>
<evidence type="ECO:0000313" key="3">
    <source>
        <dbReference type="EMBL" id="QLG50076.1"/>
    </source>
</evidence>
<feature type="region of interest" description="Disordered" evidence="1">
    <location>
        <begin position="352"/>
        <end position="467"/>
    </location>
</feature>
<evidence type="ECO:0000256" key="2">
    <source>
        <dbReference type="SAM" id="Phobius"/>
    </source>
</evidence>
<dbReference type="Pfam" id="PF17231">
    <property type="entry name" value="DUF5305"/>
    <property type="match status" value="1"/>
</dbReference>
<dbReference type="InterPro" id="IPR035185">
    <property type="entry name" value="DUF5305"/>
</dbReference>
<dbReference type="EMBL" id="CP058601">
    <property type="protein sequence ID" value="QLG50076.1"/>
    <property type="molecule type" value="Genomic_DNA"/>
</dbReference>
<dbReference type="GeneID" id="56034631"/>
<proteinExistence type="predicted"/>
<keyword evidence="2" id="KW-0812">Transmembrane</keyword>
<gene>
    <name evidence="3" type="ORF">HYG82_15030</name>
</gene>
<feature type="compositionally biased region" description="Basic and acidic residues" evidence="1">
    <location>
        <begin position="388"/>
        <end position="443"/>
    </location>
</feature>
<keyword evidence="4" id="KW-1185">Reference proteome</keyword>
<name>A0A7D5KEB4_9EURY</name>
<dbReference type="KEGG" id="haly:HYG82_15030"/>
<keyword evidence="2" id="KW-0472">Membrane</keyword>
<organism evidence="3 4">
    <name type="scientific">Natrinema halophilum</name>
    <dbReference type="NCBI Taxonomy" id="1699371"/>
    <lineage>
        <taxon>Archaea</taxon>
        <taxon>Methanobacteriati</taxon>
        <taxon>Methanobacteriota</taxon>
        <taxon>Stenosarchaea group</taxon>
        <taxon>Halobacteria</taxon>
        <taxon>Halobacteriales</taxon>
        <taxon>Natrialbaceae</taxon>
        <taxon>Natrinema</taxon>
    </lineage>
</organism>
<evidence type="ECO:0000256" key="1">
    <source>
        <dbReference type="SAM" id="MobiDB-lite"/>
    </source>
</evidence>
<dbReference type="RefSeq" id="WP_179262234.1">
    <property type="nucleotide sequence ID" value="NZ_CP058601.1"/>
</dbReference>